<comment type="caution">
    <text evidence="1">The sequence shown here is derived from an EMBL/GenBank/DDBJ whole genome shotgun (WGS) entry which is preliminary data.</text>
</comment>
<accession>A0A9D3USE9</accession>
<dbReference type="Proteomes" id="UP000828251">
    <property type="component" value="Unassembled WGS sequence"/>
</dbReference>
<name>A0A9D3USE9_9ROSI</name>
<keyword evidence="2" id="KW-1185">Reference proteome</keyword>
<dbReference type="AlphaFoldDB" id="A0A9D3USE9"/>
<sequence length="98" mass="10565">MSVEESAPTPIDIGVGVEVNIIDELNLVLSDSVEEPTHFLTIVVEKTTKGLHNLFYSNAGSSTQDDTLSTIHHLGLTGNDDTIHVHNTTSDCLVTMAF</sequence>
<dbReference type="EMBL" id="JAIQCV010000010">
    <property type="protein sequence ID" value="KAH1056580.1"/>
    <property type="molecule type" value="Genomic_DNA"/>
</dbReference>
<proteinExistence type="predicted"/>
<reference evidence="1 2" key="1">
    <citation type="journal article" date="2021" name="Plant Biotechnol. J.">
        <title>Multi-omics assisted identification of the key and species-specific regulatory components of drought-tolerant mechanisms in Gossypium stocksii.</title>
        <authorList>
            <person name="Yu D."/>
            <person name="Ke L."/>
            <person name="Zhang D."/>
            <person name="Wu Y."/>
            <person name="Sun Y."/>
            <person name="Mei J."/>
            <person name="Sun J."/>
            <person name="Sun Y."/>
        </authorList>
    </citation>
    <scope>NUCLEOTIDE SEQUENCE [LARGE SCALE GENOMIC DNA]</scope>
    <source>
        <strain evidence="2">cv. E1</strain>
        <tissue evidence="1">Leaf</tissue>
    </source>
</reference>
<evidence type="ECO:0000313" key="2">
    <source>
        <dbReference type="Proteomes" id="UP000828251"/>
    </source>
</evidence>
<gene>
    <name evidence="1" type="ORF">J1N35_034645</name>
</gene>
<organism evidence="1 2">
    <name type="scientific">Gossypium stocksii</name>
    <dbReference type="NCBI Taxonomy" id="47602"/>
    <lineage>
        <taxon>Eukaryota</taxon>
        <taxon>Viridiplantae</taxon>
        <taxon>Streptophyta</taxon>
        <taxon>Embryophyta</taxon>
        <taxon>Tracheophyta</taxon>
        <taxon>Spermatophyta</taxon>
        <taxon>Magnoliopsida</taxon>
        <taxon>eudicotyledons</taxon>
        <taxon>Gunneridae</taxon>
        <taxon>Pentapetalae</taxon>
        <taxon>rosids</taxon>
        <taxon>malvids</taxon>
        <taxon>Malvales</taxon>
        <taxon>Malvaceae</taxon>
        <taxon>Malvoideae</taxon>
        <taxon>Gossypium</taxon>
    </lineage>
</organism>
<evidence type="ECO:0000313" key="1">
    <source>
        <dbReference type="EMBL" id="KAH1056580.1"/>
    </source>
</evidence>
<protein>
    <submittedName>
        <fullName evidence="1">Uncharacterized protein</fullName>
    </submittedName>
</protein>